<feature type="region of interest" description="Disordered" evidence="5">
    <location>
        <begin position="851"/>
        <end position="871"/>
    </location>
</feature>
<dbReference type="GO" id="GO:0003950">
    <property type="term" value="F:NAD+ poly-ADP-ribosyltransferase activity"/>
    <property type="evidence" value="ECO:0007669"/>
    <property type="project" value="InterPro"/>
</dbReference>
<feature type="region of interest" description="Disordered" evidence="5">
    <location>
        <begin position="464"/>
        <end position="497"/>
    </location>
</feature>
<comment type="caution">
    <text evidence="7">The sequence shown here is derived from an EMBL/GenBank/DDBJ whole genome shotgun (WGS) entry which is preliminary data.</text>
</comment>
<dbReference type="InterPro" id="IPR012317">
    <property type="entry name" value="Poly(ADP-ribose)pol_cat_dom"/>
</dbReference>
<dbReference type="AlphaFoldDB" id="A0A9P6W4S2"/>
<dbReference type="InterPro" id="IPR016135">
    <property type="entry name" value="UBQ-conjugating_enzyme/RWD"/>
</dbReference>
<dbReference type="SUPFAM" id="SSF54495">
    <property type="entry name" value="UBC-like"/>
    <property type="match status" value="1"/>
</dbReference>
<dbReference type="InterPro" id="IPR051838">
    <property type="entry name" value="ARTD_PARP"/>
</dbReference>
<keyword evidence="4" id="KW-0520">NAD</keyword>
<dbReference type="OrthoDB" id="109543at2759"/>
<dbReference type="CDD" id="cd23802">
    <property type="entry name" value="UBCc_UBE2Q"/>
    <property type="match status" value="1"/>
</dbReference>
<keyword evidence="3" id="KW-0548">Nucleotidyltransferase</keyword>
<organism evidence="7 8">
    <name type="scientific">Rhodotorula mucilaginosa</name>
    <name type="common">Yeast</name>
    <name type="synonym">Rhodotorula rubra</name>
    <dbReference type="NCBI Taxonomy" id="5537"/>
    <lineage>
        <taxon>Eukaryota</taxon>
        <taxon>Fungi</taxon>
        <taxon>Dikarya</taxon>
        <taxon>Basidiomycota</taxon>
        <taxon>Pucciniomycotina</taxon>
        <taxon>Microbotryomycetes</taxon>
        <taxon>Sporidiobolales</taxon>
        <taxon>Sporidiobolaceae</taxon>
        <taxon>Rhodotorula</taxon>
    </lineage>
</organism>
<accession>A0A9P6W4S2</accession>
<evidence type="ECO:0000256" key="5">
    <source>
        <dbReference type="SAM" id="MobiDB-lite"/>
    </source>
</evidence>
<feature type="domain" description="UBC core" evidence="6">
    <location>
        <begin position="986"/>
        <end position="1160"/>
    </location>
</feature>
<evidence type="ECO:0000313" key="7">
    <source>
        <dbReference type="EMBL" id="KAG0662520.1"/>
    </source>
</evidence>
<dbReference type="Pfam" id="PF00644">
    <property type="entry name" value="PARP"/>
    <property type="match status" value="1"/>
</dbReference>
<feature type="compositionally biased region" description="Basic and acidic residues" evidence="5">
    <location>
        <begin position="909"/>
        <end position="920"/>
    </location>
</feature>
<dbReference type="Gene3D" id="3.10.110.10">
    <property type="entry name" value="Ubiquitin Conjugating Enzyme"/>
    <property type="match status" value="1"/>
</dbReference>
<proteinExistence type="predicted"/>
<feature type="region of interest" description="Disordered" evidence="5">
    <location>
        <begin position="904"/>
        <end position="965"/>
    </location>
</feature>
<name>A0A9P6W4S2_RHOMI</name>
<dbReference type="PANTHER" id="PTHR21328">
    <property type="entry name" value="POLY ADP-RIBOSE POLYMERASE FAMILY, MEMBER PARP"/>
    <property type="match status" value="1"/>
</dbReference>
<keyword evidence="8" id="KW-1185">Reference proteome</keyword>
<dbReference type="Gene3D" id="3.90.228.10">
    <property type="match status" value="1"/>
</dbReference>
<keyword evidence="1" id="KW-0328">Glycosyltransferase</keyword>
<dbReference type="SMART" id="SM00212">
    <property type="entry name" value="UBCc"/>
    <property type="match status" value="1"/>
</dbReference>
<dbReference type="EMBL" id="PUHQ01000026">
    <property type="protein sequence ID" value="KAG0662520.1"/>
    <property type="molecule type" value="Genomic_DNA"/>
</dbReference>
<dbReference type="Proteomes" id="UP000777482">
    <property type="component" value="Unassembled WGS sequence"/>
</dbReference>
<evidence type="ECO:0000256" key="1">
    <source>
        <dbReference type="ARBA" id="ARBA00022676"/>
    </source>
</evidence>
<evidence type="ECO:0000256" key="4">
    <source>
        <dbReference type="ARBA" id="ARBA00023027"/>
    </source>
</evidence>
<evidence type="ECO:0000256" key="2">
    <source>
        <dbReference type="ARBA" id="ARBA00022679"/>
    </source>
</evidence>
<evidence type="ECO:0000313" key="8">
    <source>
        <dbReference type="Proteomes" id="UP000777482"/>
    </source>
</evidence>
<dbReference type="InterPro" id="IPR000608">
    <property type="entry name" value="UBC"/>
</dbReference>
<evidence type="ECO:0000259" key="6">
    <source>
        <dbReference type="PROSITE" id="PS50127"/>
    </source>
</evidence>
<keyword evidence="2" id="KW-0808">Transferase</keyword>
<dbReference type="PROSITE" id="PS50127">
    <property type="entry name" value="UBC_2"/>
    <property type="match status" value="1"/>
</dbReference>
<reference evidence="7 8" key="1">
    <citation type="submission" date="2020-11" db="EMBL/GenBank/DDBJ databases">
        <title>Kefir isolates.</title>
        <authorList>
            <person name="Marcisauskas S."/>
            <person name="Kim Y."/>
            <person name="Blasche S."/>
        </authorList>
    </citation>
    <scope>NUCLEOTIDE SEQUENCE [LARGE SCALE GENOMIC DNA]</scope>
    <source>
        <strain evidence="7 8">KR</strain>
    </source>
</reference>
<evidence type="ECO:0000256" key="3">
    <source>
        <dbReference type="ARBA" id="ARBA00022695"/>
    </source>
</evidence>
<protein>
    <recommendedName>
        <fullName evidence="6">UBC core domain-containing protein</fullName>
    </recommendedName>
</protein>
<feature type="compositionally biased region" description="Basic and acidic residues" evidence="5">
    <location>
        <begin position="470"/>
        <end position="485"/>
    </location>
</feature>
<dbReference type="GO" id="GO:0016779">
    <property type="term" value="F:nucleotidyltransferase activity"/>
    <property type="evidence" value="ECO:0007669"/>
    <property type="project" value="UniProtKB-KW"/>
</dbReference>
<feature type="compositionally biased region" description="Low complexity" evidence="5">
    <location>
        <begin position="24"/>
        <end position="58"/>
    </location>
</feature>
<feature type="compositionally biased region" description="Basic and acidic residues" evidence="5">
    <location>
        <begin position="114"/>
        <end position="126"/>
    </location>
</feature>
<feature type="region of interest" description="Disordered" evidence="5">
    <location>
        <begin position="1"/>
        <end position="152"/>
    </location>
</feature>
<sequence length="1160" mass="127993">MPPRKRLKPAAPAPAPMQTRSRARATSSSAASTSPAPAVAAQAAAAPLAAPSGSSSVARARKDTPAAVVDDYDIDDYADSGSGFEYESDGPVASVGEDHDDDDNDSDIIMVERTSGRRTDPSKRLAEPVVVLSSDEEPPPEPAKPKGKLTSRKQFAADLVELSKRFNSTDSDSPVSALKRDEGDDMIQLVLKHPDFPRGLKISLYFPELSGYPKSHETMCFSGDEEVPDSVQAAISEVAQLPSQSDRSLEGLIEFLVRRIVRGEANPWAPAPARSQHHETDEEGIEYEDDLYDAGVNLGKNSEVMNALRTDFKALIQEGYQPGFTRLSELDLVVSVAKKVNLLGVPARALQAWDSRLITGQVVYLVLLMNVGSTYPVDLDHQTSGQVRFRVGISPTYKPSKDAISAAFRAHSSNPYTPGDFDAISLSNPLNALMNDKFQQLVQIRRSNDRVGWAGAEQHCFTGNGAGQPLDKKAARAADKEEKTAAETNATPLPKDPMASLKTANNFPLLAFSYLIRRFVMCPRFCLNCFKRCDMTITALKPFVCDNPLCLFQLIQLGLGPSLEHEIVTNAPAVDLLVQLAYIAAKEGGLRDELLPKGLGLEVPRAGGGPTDFDELDDLASDDFKRAGIVALINELPPIKAMREWLLGQDMSSDERIMQRTRKLVDMQQGTISKSAWRLLRFIVASNTSYLKQIEDEDELVQGVPAEYRQFRFIVGDPAKEHRLRESIKLAQQDDPNAVAYPTLYAWHGSSAKNFHSILRQGLHFKETINGRAYGHGVYFALQGEVSLGHYAANTMNSWKGAEFPISKLAAICEITNRPQEFVSSKPYLVCNQLDWIQCRVLVVQRNNLTGPQEDQATSDKDKKKSKTNIKTISLDPKFPLTLSSAHIAFPDVEDKLQRLEDALGDTPDDLHESDNEILKDPPAPSPSKRGSARADNRWGKRTSPPMSALTEGLDTAPTPDPFEPADAERLKLIKMLPPPKNPSRTALSMIQKEMKAMLKTQEKEGPTNAGFFYDPERSNDNAFTWIVELPQGSFDQDIPLVKDMKQRGVKSILMEIRFGDSYPFSPPFFRVVHPRFLPFIHGGGDLLTSDGWSSVYSIEAILLQIRMAMSNLEPRPGRLDPSIWNSPYSMEEAIQGFKRAAATHGWTVPPELEQMARQG</sequence>
<gene>
    <name evidence="7" type="ORF">C6P46_003260</name>
</gene>
<dbReference type="SUPFAM" id="SSF56399">
    <property type="entry name" value="ADP-ribosylation"/>
    <property type="match status" value="1"/>
</dbReference>